<dbReference type="PANTHER" id="PTHR30349">
    <property type="entry name" value="PHAGE INTEGRASE-RELATED"/>
    <property type="match status" value="1"/>
</dbReference>
<sequence>MKTNRNGQALVLSTAELDLLIEELPGGVHTVLASVCRRTGCRISEARQLKWENIFPGGITFPKSVCKNKLESRTIPIFSNLYDLLMEWKKEQELIKGEQLSPGAWVFVGRFGDKPITRQAHGKQLQKTIKRLGLLGVSSHSYRRSALTSASSKGLPLKAIQTLSGHKSLAVLSKYLEVSEQERMNVAQAFA</sequence>
<accession>A0A9D9BYM6</accession>
<dbReference type="InterPro" id="IPR050090">
    <property type="entry name" value="Tyrosine_recombinase_XerCD"/>
</dbReference>
<evidence type="ECO:0000256" key="1">
    <source>
        <dbReference type="ARBA" id="ARBA00008857"/>
    </source>
</evidence>
<proteinExistence type="inferred from homology"/>
<dbReference type="Gene3D" id="1.10.443.10">
    <property type="entry name" value="Intergrase catalytic core"/>
    <property type="match status" value="1"/>
</dbReference>
<comment type="similarity">
    <text evidence="1">Belongs to the 'phage' integrase family.</text>
</comment>
<dbReference type="PROSITE" id="PS51898">
    <property type="entry name" value="TYR_RECOMBINASE"/>
    <property type="match status" value="1"/>
</dbReference>
<feature type="domain" description="Tyr recombinase" evidence="4">
    <location>
        <begin position="7"/>
        <end position="188"/>
    </location>
</feature>
<dbReference type="InterPro" id="IPR013762">
    <property type="entry name" value="Integrase-like_cat_sf"/>
</dbReference>
<evidence type="ECO:0000256" key="2">
    <source>
        <dbReference type="ARBA" id="ARBA00023125"/>
    </source>
</evidence>
<keyword evidence="2" id="KW-0238">DNA-binding</keyword>
<dbReference type="CDD" id="cd00796">
    <property type="entry name" value="INT_Rci_Hp1_C"/>
    <property type="match status" value="1"/>
</dbReference>
<dbReference type="EMBL" id="JAEPLE010000002">
    <property type="protein sequence ID" value="MBO6988034.1"/>
    <property type="molecule type" value="Genomic_DNA"/>
</dbReference>
<organism evidence="5">
    <name type="scientific">Prochlorococcus marinus XMU1424</name>
    <dbReference type="NCBI Taxonomy" id="2774497"/>
    <lineage>
        <taxon>Bacteria</taxon>
        <taxon>Bacillati</taxon>
        <taxon>Cyanobacteriota</taxon>
        <taxon>Cyanophyceae</taxon>
        <taxon>Synechococcales</taxon>
        <taxon>Prochlorococcaceae</taxon>
        <taxon>Prochlorococcus</taxon>
    </lineage>
</organism>
<dbReference type="GO" id="GO:0015074">
    <property type="term" value="P:DNA integration"/>
    <property type="evidence" value="ECO:0007669"/>
    <property type="project" value="InterPro"/>
</dbReference>
<protein>
    <submittedName>
        <fullName evidence="5">Site-specific integrase</fullName>
    </submittedName>
</protein>
<dbReference type="SUPFAM" id="SSF56349">
    <property type="entry name" value="DNA breaking-rejoining enzymes"/>
    <property type="match status" value="1"/>
</dbReference>
<evidence type="ECO:0000313" key="5">
    <source>
        <dbReference type="EMBL" id="MBO6988034.1"/>
    </source>
</evidence>
<dbReference type="InterPro" id="IPR011010">
    <property type="entry name" value="DNA_brk_join_enz"/>
</dbReference>
<dbReference type="GO" id="GO:0006310">
    <property type="term" value="P:DNA recombination"/>
    <property type="evidence" value="ECO:0007669"/>
    <property type="project" value="UniProtKB-KW"/>
</dbReference>
<dbReference type="Pfam" id="PF00589">
    <property type="entry name" value="Phage_integrase"/>
    <property type="match status" value="1"/>
</dbReference>
<dbReference type="GO" id="GO:0003677">
    <property type="term" value="F:DNA binding"/>
    <property type="evidence" value="ECO:0007669"/>
    <property type="project" value="UniProtKB-KW"/>
</dbReference>
<keyword evidence="3" id="KW-0233">DNA recombination</keyword>
<gene>
    <name evidence="5" type="ORF">JJ833_04125</name>
</gene>
<dbReference type="InterPro" id="IPR002104">
    <property type="entry name" value="Integrase_catalytic"/>
</dbReference>
<dbReference type="PANTHER" id="PTHR30349:SF41">
    <property type="entry name" value="INTEGRASE_RECOMBINASE PROTEIN MJ0367-RELATED"/>
    <property type="match status" value="1"/>
</dbReference>
<name>A0A9D9BYM6_PROMR</name>
<comment type="caution">
    <text evidence="5">The sequence shown here is derived from an EMBL/GenBank/DDBJ whole genome shotgun (WGS) entry which is preliminary data.</text>
</comment>
<evidence type="ECO:0000256" key="3">
    <source>
        <dbReference type="ARBA" id="ARBA00023172"/>
    </source>
</evidence>
<reference evidence="5" key="1">
    <citation type="journal article" date="2021" name="Front. Mar. Sci.">
        <title>Genomes of Diverse Isolates of Prochlorococcus High-Light-Adapted Clade II in the Western Pacific Ocean.</title>
        <authorList>
            <person name="Yan W."/>
            <person name="Feng X."/>
            <person name="Zhang W."/>
            <person name="Nawaz M.Z."/>
            <person name="Luo T."/>
            <person name="Zhang R."/>
            <person name="Jiao N."/>
        </authorList>
    </citation>
    <scope>NUCLEOTIDE SEQUENCE</scope>
    <source>
        <strain evidence="5">XMU1424</strain>
    </source>
</reference>
<dbReference type="AlphaFoldDB" id="A0A9D9BYM6"/>
<evidence type="ECO:0000259" key="4">
    <source>
        <dbReference type="PROSITE" id="PS51898"/>
    </source>
</evidence>